<dbReference type="GO" id="GO:0008168">
    <property type="term" value="F:methyltransferase activity"/>
    <property type="evidence" value="ECO:0007669"/>
    <property type="project" value="UniProtKB-KW"/>
</dbReference>
<protein>
    <submittedName>
        <fullName evidence="4 5">Methyltransferase</fullName>
    </submittedName>
</protein>
<evidence type="ECO:0000313" key="6">
    <source>
        <dbReference type="Proteomes" id="UP000192374"/>
    </source>
</evidence>
<dbReference type="GO" id="GO:0032259">
    <property type="term" value="P:methylation"/>
    <property type="evidence" value="ECO:0007669"/>
    <property type="project" value="UniProtKB-KW"/>
</dbReference>
<evidence type="ECO:0000313" key="7">
    <source>
        <dbReference type="Proteomes" id="UP000466894"/>
    </source>
</evidence>
<dbReference type="OrthoDB" id="9805171at2"/>
<reference evidence="5 6" key="1">
    <citation type="submission" date="2017-02" db="EMBL/GenBank/DDBJ databases">
        <title>The new phylogeny of genus Mycobacterium.</title>
        <authorList>
            <person name="Tortoli E."/>
            <person name="Trovato A."/>
            <person name="Cirillo D.M."/>
        </authorList>
    </citation>
    <scope>NUCLEOTIDE SEQUENCE [LARGE SCALE GENOMIC DNA]</scope>
    <source>
        <strain evidence="5 6">DSM 45145</strain>
    </source>
</reference>
<dbReference type="Proteomes" id="UP000466894">
    <property type="component" value="Chromosome"/>
</dbReference>
<dbReference type="PANTHER" id="PTHR42912">
    <property type="entry name" value="METHYLTRANSFERASE"/>
    <property type="match status" value="1"/>
</dbReference>
<dbReference type="Gene3D" id="3.40.50.150">
    <property type="entry name" value="Vaccinia Virus protein VP39"/>
    <property type="match status" value="1"/>
</dbReference>
<dbReference type="RefSeq" id="WP_083089710.1">
    <property type="nucleotide sequence ID" value="NZ_AP022583.1"/>
</dbReference>
<evidence type="ECO:0000256" key="1">
    <source>
        <dbReference type="ARBA" id="ARBA00022603"/>
    </source>
</evidence>
<sequence length="294" mass="31956">MPGIRRTTLPKANRGDDTAAGHWLLARLGKRVLRPGGAELTRELLDRAAVTDADVLELAPGLGRTAIEILARRPRSYLGAEQDPDAAALVRDIVHKSGAGRGDVRVADAADTGLPDASSDVVVGEAMLTMQGKATKHAIVAEAARLLRPGGRYAIHELALTPDTIADDVKTDVRQSLARAIKVNARPLTVAEWRDLLAEHGLVVDHVATAPMALLQPRRLIADEGLLRALRFTMNVLTHRDARRRVLQMRRTFRRHRDRLTAVAIVARKSPTEHADQSHVSAPGVVEARQGDRS</sequence>
<dbReference type="AlphaFoldDB" id="A0A7I7PI02"/>
<keyword evidence="4" id="KW-0808">Transferase</keyword>
<organism evidence="4 7">
    <name type="scientific">Mycobacterium noviomagense</name>
    <dbReference type="NCBI Taxonomy" id="459858"/>
    <lineage>
        <taxon>Bacteria</taxon>
        <taxon>Bacillati</taxon>
        <taxon>Actinomycetota</taxon>
        <taxon>Actinomycetes</taxon>
        <taxon>Mycobacteriales</taxon>
        <taxon>Mycobacteriaceae</taxon>
        <taxon>Mycobacterium</taxon>
    </lineage>
</organism>
<evidence type="ECO:0000313" key="5">
    <source>
        <dbReference type="EMBL" id="ORB11263.1"/>
    </source>
</evidence>
<proteinExistence type="predicted"/>
<dbReference type="Pfam" id="PF13649">
    <property type="entry name" value="Methyltransf_25"/>
    <property type="match status" value="1"/>
</dbReference>
<evidence type="ECO:0000256" key="2">
    <source>
        <dbReference type="SAM" id="MobiDB-lite"/>
    </source>
</evidence>
<gene>
    <name evidence="5" type="ORF">BST37_20155</name>
    <name evidence="4" type="ORF">MNVI_35850</name>
</gene>
<reference evidence="4" key="3">
    <citation type="submission" date="2020-02" db="EMBL/GenBank/DDBJ databases">
        <authorList>
            <person name="Matsumoto Y."/>
            <person name="Motooka D."/>
            <person name="Nakamura S."/>
        </authorList>
    </citation>
    <scope>NUCLEOTIDE SEQUENCE</scope>
    <source>
        <strain evidence="4">JCM 16367</strain>
    </source>
</reference>
<accession>A0A7I7PI02</accession>
<keyword evidence="1 4" id="KW-0489">Methyltransferase</keyword>
<feature type="domain" description="Methyltransferase" evidence="3">
    <location>
        <begin position="55"/>
        <end position="151"/>
    </location>
</feature>
<dbReference type="InterPro" id="IPR041698">
    <property type="entry name" value="Methyltransf_25"/>
</dbReference>
<evidence type="ECO:0000313" key="4">
    <source>
        <dbReference type="EMBL" id="BBY08267.1"/>
    </source>
</evidence>
<dbReference type="PANTHER" id="PTHR42912:SF95">
    <property type="entry name" value="METHYLTRANSFERASE TYPE 11 DOMAIN-CONTAINING PROTEIN"/>
    <property type="match status" value="1"/>
</dbReference>
<name>A0A7I7PI02_9MYCO</name>
<feature type="region of interest" description="Disordered" evidence="2">
    <location>
        <begin position="270"/>
        <end position="294"/>
    </location>
</feature>
<dbReference type="InterPro" id="IPR029063">
    <property type="entry name" value="SAM-dependent_MTases_sf"/>
</dbReference>
<reference evidence="4 7" key="2">
    <citation type="journal article" date="2019" name="Emerg. Microbes Infect.">
        <title>Comprehensive subspecies identification of 175 nontuberculous mycobacteria species based on 7547 genomic profiles.</title>
        <authorList>
            <person name="Matsumoto Y."/>
            <person name="Kinjo T."/>
            <person name="Motooka D."/>
            <person name="Nabeya D."/>
            <person name="Jung N."/>
            <person name="Uechi K."/>
            <person name="Horii T."/>
            <person name="Iida T."/>
            <person name="Fujita J."/>
            <person name="Nakamura S."/>
        </authorList>
    </citation>
    <scope>NUCLEOTIDE SEQUENCE [LARGE SCALE GENOMIC DNA]</scope>
    <source>
        <strain evidence="4 7">JCM 16367</strain>
    </source>
</reference>
<dbReference type="EMBL" id="AP022583">
    <property type="protein sequence ID" value="BBY08267.1"/>
    <property type="molecule type" value="Genomic_DNA"/>
</dbReference>
<dbReference type="KEGG" id="mnv:MNVI_35850"/>
<dbReference type="InterPro" id="IPR050508">
    <property type="entry name" value="Methyltransf_Superfamily"/>
</dbReference>
<dbReference type="EMBL" id="MVIC01000056">
    <property type="protein sequence ID" value="ORB11263.1"/>
    <property type="molecule type" value="Genomic_DNA"/>
</dbReference>
<dbReference type="Proteomes" id="UP000192374">
    <property type="component" value="Unassembled WGS sequence"/>
</dbReference>
<dbReference type="CDD" id="cd02440">
    <property type="entry name" value="AdoMet_MTases"/>
    <property type="match status" value="1"/>
</dbReference>
<evidence type="ECO:0000259" key="3">
    <source>
        <dbReference type="Pfam" id="PF13649"/>
    </source>
</evidence>
<keyword evidence="6" id="KW-1185">Reference proteome</keyword>
<dbReference type="SUPFAM" id="SSF53335">
    <property type="entry name" value="S-adenosyl-L-methionine-dependent methyltransferases"/>
    <property type="match status" value="1"/>
</dbReference>